<evidence type="ECO:0000259" key="1">
    <source>
        <dbReference type="Pfam" id="PF10536"/>
    </source>
</evidence>
<proteinExistence type="predicted"/>
<accession>A0A438HZ84</accession>
<dbReference type="InterPro" id="IPR019557">
    <property type="entry name" value="AminoTfrase-like_pln_mobile"/>
</dbReference>
<protein>
    <recommendedName>
        <fullName evidence="1">Aminotransferase-like plant mobile domain-containing protein</fullName>
    </recommendedName>
</protein>
<feature type="domain" description="Aminotransferase-like plant mobile" evidence="1">
    <location>
        <begin position="49"/>
        <end position="89"/>
    </location>
</feature>
<dbReference type="AlphaFoldDB" id="A0A438HZ84"/>
<name>A0A438HZ84_VITVI</name>
<dbReference type="InterPro" id="IPR044824">
    <property type="entry name" value="MAIN-like"/>
</dbReference>
<dbReference type="GO" id="GO:0010073">
    <property type="term" value="P:meristem maintenance"/>
    <property type="evidence" value="ECO:0007669"/>
    <property type="project" value="InterPro"/>
</dbReference>
<dbReference type="Pfam" id="PF10536">
    <property type="entry name" value="PMD"/>
    <property type="match status" value="1"/>
</dbReference>
<dbReference type="PANTHER" id="PTHR46033:SF8">
    <property type="entry name" value="PROTEIN MAINTENANCE OF MERISTEMS-LIKE"/>
    <property type="match status" value="1"/>
</dbReference>
<reference evidence="2 3" key="1">
    <citation type="journal article" date="2018" name="PLoS Genet.">
        <title>Population sequencing reveals clonal diversity and ancestral inbreeding in the grapevine cultivar Chardonnay.</title>
        <authorList>
            <person name="Roach M.J."/>
            <person name="Johnson D.L."/>
            <person name="Bohlmann J."/>
            <person name="van Vuuren H.J."/>
            <person name="Jones S.J."/>
            <person name="Pretorius I.S."/>
            <person name="Schmidt S.A."/>
            <person name="Borneman A.R."/>
        </authorList>
    </citation>
    <scope>NUCLEOTIDE SEQUENCE [LARGE SCALE GENOMIC DNA]</scope>
    <source>
        <strain evidence="3">cv. Chardonnay</strain>
        <tissue evidence="2">Leaf</tissue>
    </source>
</reference>
<comment type="caution">
    <text evidence="2">The sequence shown here is derived from an EMBL/GenBank/DDBJ whole genome shotgun (WGS) entry which is preliminary data.</text>
</comment>
<evidence type="ECO:0000313" key="2">
    <source>
        <dbReference type="EMBL" id="RVW89773.1"/>
    </source>
</evidence>
<dbReference type="PANTHER" id="PTHR46033">
    <property type="entry name" value="PROTEIN MAIN-LIKE 2"/>
    <property type="match status" value="1"/>
</dbReference>
<organism evidence="2 3">
    <name type="scientific">Vitis vinifera</name>
    <name type="common">Grape</name>
    <dbReference type="NCBI Taxonomy" id="29760"/>
    <lineage>
        <taxon>Eukaryota</taxon>
        <taxon>Viridiplantae</taxon>
        <taxon>Streptophyta</taxon>
        <taxon>Embryophyta</taxon>
        <taxon>Tracheophyta</taxon>
        <taxon>Spermatophyta</taxon>
        <taxon>Magnoliopsida</taxon>
        <taxon>eudicotyledons</taxon>
        <taxon>Gunneridae</taxon>
        <taxon>Pentapetalae</taxon>
        <taxon>rosids</taxon>
        <taxon>Vitales</taxon>
        <taxon>Vitaceae</taxon>
        <taxon>Viteae</taxon>
        <taxon>Vitis</taxon>
    </lineage>
</organism>
<sequence>MILEYILMDHGPVDHSILYNQEVHQSLLIWEGNDPGELHCRCREASFYLNKRWCLETHTFHVPEGECTITFQDVSIILGLSIDGIAVNEHFPSLTPDADVKFMRCYARAFILQFIGGGRLGTIVLLELRQHLLLMDTPNIGHCDEIHQLCATTLEAIHEVDRLLIPPNVIDTERQSSDNKVVMRYGRVRTRGGGVRQRWWSAN</sequence>
<gene>
    <name evidence="2" type="ORF">CK203_047210</name>
</gene>
<dbReference type="Proteomes" id="UP000288805">
    <property type="component" value="Unassembled WGS sequence"/>
</dbReference>
<evidence type="ECO:0000313" key="3">
    <source>
        <dbReference type="Proteomes" id="UP000288805"/>
    </source>
</evidence>
<dbReference type="EMBL" id="QGNW01000161">
    <property type="protein sequence ID" value="RVW89773.1"/>
    <property type="molecule type" value="Genomic_DNA"/>
</dbReference>